<feature type="region of interest" description="Disordered" evidence="1">
    <location>
        <begin position="471"/>
        <end position="519"/>
    </location>
</feature>
<dbReference type="EMBL" id="MU155134">
    <property type="protein sequence ID" value="KAF9485679.1"/>
    <property type="molecule type" value="Genomic_DNA"/>
</dbReference>
<name>A0A9P6D6K5_9AGAR</name>
<dbReference type="AlphaFoldDB" id="A0A9P6D6K5"/>
<evidence type="ECO:0000313" key="2">
    <source>
        <dbReference type="EMBL" id="KAF9485679.1"/>
    </source>
</evidence>
<feature type="region of interest" description="Disordered" evidence="1">
    <location>
        <begin position="121"/>
        <end position="193"/>
    </location>
</feature>
<proteinExistence type="predicted"/>
<reference evidence="2" key="1">
    <citation type="submission" date="2020-11" db="EMBL/GenBank/DDBJ databases">
        <authorList>
            <consortium name="DOE Joint Genome Institute"/>
            <person name="Ahrendt S."/>
            <person name="Riley R."/>
            <person name="Andreopoulos W."/>
            <person name="Labutti K."/>
            <person name="Pangilinan J."/>
            <person name="Ruiz-Duenas F.J."/>
            <person name="Barrasa J.M."/>
            <person name="Sanchez-Garcia M."/>
            <person name="Camarero S."/>
            <person name="Miyauchi S."/>
            <person name="Serrano A."/>
            <person name="Linde D."/>
            <person name="Babiker R."/>
            <person name="Drula E."/>
            <person name="Ayuso-Fernandez I."/>
            <person name="Pacheco R."/>
            <person name="Padilla G."/>
            <person name="Ferreira P."/>
            <person name="Barriuso J."/>
            <person name="Kellner H."/>
            <person name="Castanera R."/>
            <person name="Alfaro M."/>
            <person name="Ramirez L."/>
            <person name="Pisabarro A.G."/>
            <person name="Kuo A."/>
            <person name="Tritt A."/>
            <person name="Lipzen A."/>
            <person name="He G."/>
            <person name="Yan M."/>
            <person name="Ng V."/>
            <person name="Cullen D."/>
            <person name="Martin F."/>
            <person name="Rosso M.-N."/>
            <person name="Henrissat B."/>
            <person name="Hibbett D."/>
            <person name="Martinez A.T."/>
            <person name="Grigoriev I.V."/>
        </authorList>
    </citation>
    <scope>NUCLEOTIDE SEQUENCE</scope>
    <source>
        <strain evidence="2">CIRM-BRFM 674</strain>
    </source>
</reference>
<feature type="compositionally biased region" description="Polar residues" evidence="1">
    <location>
        <begin position="504"/>
        <end position="519"/>
    </location>
</feature>
<keyword evidence="3" id="KW-1185">Reference proteome</keyword>
<dbReference type="Proteomes" id="UP000807469">
    <property type="component" value="Unassembled WGS sequence"/>
</dbReference>
<evidence type="ECO:0000256" key="1">
    <source>
        <dbReference type="SAM" id="MobiDB-lite"/>
    </source>
</evidence>
<evidence type="ECO:0000313" key="3">
    <source>
        <dbReference type="Proteomes" id="UP000807469"/>
    </source>
</evidence>
<gene>
    <name evidence="2" type="ORF">BDN70DRAFT_870993</name>
</gene>
<feature type="non-terminal residue" evidence="2">
    <location>
        <position position="586"/>
    </location>
</feature>
<accession>A0A9P6D6K5</accession>
<dbReference type="OrthoDB" id="3222453at2759"/>
<feature type="compositionally biased region" description="Polar residues" evidence="1">
    <location>
        <begin position="127"/>
        <end position="138"/>
    </location>
</feature>
<feature type="region of interest" description="Disordered" evidence="1">
    <location>
        <begin position="1"/>
        <end position="42"/>
    </location>
</feature>
<comment type="caution">
    <text evidence="2">The sequence shown here is derived from an EMBL/GenBank/DDBJ whole genome shotgun (WGS) entry which is preliminary data.</text>
</comment>
<protein>
    <submittedName>
        <fullName evidence="2">Uncharacterized protein</fullName>
    </submittedName>
</protein>
<feature type="compositionally biased region" description="Low complexity" evidence="1">
    <location>
        <begin position="174"/>
        <end position="186"/>
    </location>
</feature>
<organism evidence="2 3">
    <name type="scientific">Pholiota conissans</name>
    <dbReference type="NCBI Taxonomy" id="109636"/>
    <lineage>
        <taxon>Eukaryota</taxon>
        <taxon>Fungi</taxon>
        <taxon>Dikarya</taxon>
        <taxon>Basidiomycota</taxon>
        <taxon>Agaricomycotina</taxon>
        <taxon>Agaricomycetes</taxon>
        <taxon>Agaricomycetidae</taxon>
        <taxon>Agaricales</taxon>
        <taxon>Agaricineae</taxon>
        <taxon>Strophariaceae</taxon>
        <taxon>Pholiota</taxon>
    </lineage>
</organism>
<sequence length="586" mass="65071">MKKRPKSKSPDENVKRIKHGSGSKEEEEDVVEVEVTPAPPPAEPLQFSSKFFQQARCVKIDGGEINSASRDLIYINVNIPGPSNRNDARHIHDLPPGPVSATVSMQQLASVAYTNAPHPVPPHIRTVSPQPIDTTPSANPAMEQETERSARPFYASTNQTHHRTADERDHPSSTPATTAAATAGATYPETSPKIYERQLLPKRRGFPLWIPEPDRYLPLPCRRYGVSIGDIGTITSDGAFSFMFNIFRRAGHPINPPELPEGFKPLEYRRMDANEHSMFKPGSFLASADITKVRSSDPSFRGMSFKTSSTDGAILTFPDGAMTINFRNVHLIRRYAYEHLSNWYRFANGPRGLELKNGELHLVTGCDKATSWGMAAIANVESERHSLKYYLSPGDRGSDIPLYEWEYTGHTEARVGPDLEEIEELRQTDHDPEEAGIGVVGREGKFYNQCLFVRTLKLTLDEDEFQTIGQEIAPKSEAQSLQRHPRAELGARSNQPPQLPGLGTDTQEAGSWRQSESSSGMDSADLLVADIESLNPELDHLALGNTAWLEDSAPSMLDTAPRSHPANYLNKYLLKLHPHCKAVITH</sequence>